<name>A0A8X6TM22_NEPPI</name>
<evidence type="ECO:0000259" key="1">
    <source>
        <dbReference type="PROSITE" id="PS50144"/>
    </source>
</evidence>
<gene>
    <name evidence="2" type="ORF">NPIL_196461</name>
</gene>
<dbReference type="PROSITE" id="PS50144">
    <property type="entry name" value="MATH"/>
    <property type="match status" value="1"/>
</dbReference>
<dbReference type="AlphaFoldDB" id="A0A8X6TM22"/>
<dbReference type="Gene3D" id="2.60.210.10">
    <property type="entry name" value="Apoptosis, Tumor Necrosis Factor Receptor Associated Protein 2, Chain A"/>
    <property type="match status" value="1"/>
</dbReference>
<reference evidence="2" key="1">
    <citation type="submission" date="2020-08" db="EMBL/GenBank/DDBJ databases">
        <title>Multicomponent nature underlies the extraordinary mechanical properties of spider dragline silk.</title>
        <authorList>
            <person name="Kono N."/>
            <person name="Nakamura H."/>
            <person name="Mori M."/>
            <person name="Yoshida Y."/>
            <person name="Ohtoshi R."/>
            <person name="Malay A.D."/>
            <person name="Moran D.A.P."/>
            <person name="Tomita M."/>
            <person name="Numata K."/>
            <person name="Arakawa K."/>
        </authorList>
    </citation>
    <scope>NUCLEOTIDE SEQUENCE</scope>
</reference>
<sequence length="311" mass="36423">MQRQDKGGAEFSLQWTIENFSHVWQRTGEKLVSPIFFSHLQVGSYWTLELYPRGKSNDQHIACFFRINAVHYIPNCDVHYEIIATRNCGASSRAHVSTIPFGETRGRFPFLMRRSEIEHGNQPQNLESLTLKCRITVQHNIHKFCLVESRVKTHILIRRISYSLCFTSDISHKIINIKRPNEANPFATISIKRNQTNEHEIQFFPQNREHSVKYYTCKLTIDDVATKTKFWECSFEDWDALKYEYLLVNLDYLRQSQVDSKVGVIQNCLLKFNFELTYSTGQVYTENEKILSCHVCEAIWNSYSTDNDVIS</sequence>
<evidence type="ECO:0000313" key="2">
    <source>
        <dbReference type="EMBL" id="GFT22546.1"/>
    </source>
</evidence>
<dbReference type="Proteomes" id="UP000887013">
    <property type="component" value="Unassembled WGS sequence"/>
</dbReference>
<dbReference type="InterPro" id="IPR008974">
    <property type="entry name" value="TRAF-like"/>
</dbReference>
<accession>A0A8X6TM22</accession>
<dbReference type="Pfam" id="PF22486">
    <property type="entry name" value="MATH_2"/>
    <property type="match status" value="1"/>
</dbReference>
<dbReference type="InterPro" id="IPR002083">
    <property type="entry name" value="MATH/TRAF_dom"/>
</dbReference>
<evidence type="ECO:0000313" key="3">
    <source>
        <dbReference type="Proteomes" id="UP000887013"/>
    </source>
</evidence>
<proteinExistence type="predicted"/>
<protein>
    <recommendedName>
        <fullName evidence="1">MATH domain-containing protein</fullName>
    </recommendedName>
</protein>
<feature type="domain" description="MATH" evidence="1">
    <location>
        <begin position="10"/>
        <end position="67"/>
    </location>
</feature>
<dbReference type="OrthoDB" id="6435602at2759"/>
<dbReference type="SUPFAM" id="SSF49599">
    <property type="entry name" value="TRAF domain-like"/>
    <property type="match status" value="1"/>
</dbReference>
<dbReference type="EMBL" id="BMAW01106109">
    <property type="protein sequence ID" value="GFT22546.1"/>
    <property type="molecule type" value="Genomic_DNA"/>
</dbReference>
<organism evidence="2 3">
    <name type="scientific">Nephila pilipes</name>
    <name type="common">Giant wood spider</name>
    <name type="synonym">Nephila maculata</name>
    <dbReference type="NCBI Taxonomy" id="299642"/>
    <lineage>
        <taxon>Eukaryota</taxon>
        <taxon>Metazoa</taxon>
        <taxon>Ecdysozoa</taxon>
        <taxon>Arthropoda</taxon>
        <taxon>Chelicerata</taxon>
        <taxon>Arachnida</taxon>
        <taxon>Araneae</taxon>
        <taxon>Araneomorphae</taxon>
        <taxon>Entelegynae</taxon>
        <taxon>Araneoidea</taxon>
        <taxon>Nephilidae</taxon>
        <taxon>Nephila</taxon>
    </lineage>
</organism>
<comment type="caution">
    <text evidence="2">The sequence shown here is derived from an EMBL/GenBank/DDBJ whole genome shotgun (WGS) entry which is preliminary data.</text>
</comment>
<keyword evidence="3" id="KW-1185">Reference proteome</keyword>
<dbReference type="CDD" id="cd00121">
    <property type="entry name" value="MATH"/>
    <property type="match status" value="1"/>
</dbReference>